<dbReference type="EMBL" id="KB031158">
    <property type="protein sequence ID" value="ELK00102.1"/>
    <property type="molecule type" value="Genomic_DNA"/>
</dbReference>
<protein>
    <submittedName>
        <fullName evidence="2">Uncharacterized protein</fullName>
    </submittedName>
</protein>
<sequence length="227" mass="23151">MALSAPGAGDPRQPACPTETRDAGRNSSPHLSPVRTVAATPGPAVPPPGQGRQPGGVRAFRELPNAGRTASTTQAHRAAAGLNRLLSAHSHAAATATTAPTPPPLAVLAGHGDAGVPPPWGAADKARTAAAHGEEEEVAVRAAAYSQAAPVNVLLSPLESIFQKSRFLPHRPPPAHSTIVTELPSQTRVLAVVTSPLGCGGGILSEEIGLRKTRARCSLCPARVELL</sequence>
<name>L5JME2_PTEAL</name>
<reference evidence="3" key="1">
    <citation type="journal article" date="2013" name="Science">
        <title>Comparative analysis of bat genomes provides insight into the evolution of flight and immunity.</title>
        <authorList>
            <person name="Zhang G."/>
            <person name="Cowled C."/>
            <person name="Shi Z."/>
            <person name="Huang Z."/>
            <person name="Bishop-Lilly K.A."/>
            <person name="Fang X."/>
            <person name="Wynne J.W."/>
            <person name="Xiong Z."/>
            <person name="Baker M.L."/>
            <person name="Zhao W."/>
            <person name="Tachedjian M."/>
            <person name="Zhu Y."/>
            <person name="Zhou P."/>
            <person name="Jiang X."/>
            <person name="Ng J."/>
            <person name="Yang L."/>
            <person name="Wu L."/>
            <person name="Xiao J."/>
            <person name="Feng Y."/>
            <person name="Chen Y."/>
            <person name="Sun X."/>
            <person name="Zhang Y."/>
            <person name="Marsh G.A."/>
            <person name="Crameri G."/>
            <person name="Broder C.C."/>
            <person name="Frey K.G."/>
            <person name="Wang L.F."/>
            <person name="Wang J."/>
        </authorList>
    </citation>
    <scope>NUCLEOTIDE SEQUENCE [LARGE SCALE GENOMIC DNA]</scope>
</reference>
<gene>
    <name evidence="2" type="ORF">PAL_GLEAN10025196</name>
</gene>
<feature type="region of interest" description="Disordered" evidence="1">
    <location>
        <begin position="1"/>
        <end position="58"/>
    </location>
</feature>
<dbReference type="AlphaFoldDB" id="L5JME2"/>
<proteinExistence type="predicted"/>
<evidence type="ECO:0000256" key="1">
    <source>
        <dbReference type="SAM" id="MobiDB-lite"/>
    </source>
</evidence>
<evidence type="ECO:0000313" key="2">
    <source>
        <dbReference type="EMBL" id="ELK00102.1"/>
    </source>
</evidence>
<accession>L5JME2</accession>
<dbReference type="InParanoid" id="L5JME2"/>
<keyword evidence="3" id="KW-1185">Reference proteome</keyword>
<evidence type="ECO:0000313" key="3">
    <source>
        <dbReference type="Proteomes" id="UP000010552"/>
    </source>
</evidence>
<dbReference type="Proteomes" id="UP000010552">
    <property type="component" value="Unassembled WGS sequence"/>
</dbReference>
<organism evidence="2 3">
    <name type="scientific">Pteropus alecto</name>
    <name type="common">Black flying fox</name>
    <dbReference type="NCBI Taxonomy" id="9402"/>
    <lineage>
        <taxon>Eukaryota</taxon>
        <taxon>Metazoa</taxon>
        <taxon>Chordata</taxon>
        <taxon>Craniata</taxon>
        <taxon>Vertebrata</taxon>
        <taxon>Euteleostomi</taxon>
        <taxon>Mammalia</taxon>
        <taxon>Eutheria</taxon>
        <taxon>Laurasiatheria</taxon>
        <taxon>Chiroptera</taxon>
        <taxon>Yinpterochiroptera</taxon>
        <taxon>Pteropodoidea</taxon>
        <taxon>Pteropodidae</taxon>
        <taxon>Pteropodinae</taxon>
        <taxon>Pteropus</taxon>
    </lineage>
</organism>
<feature type="compositionally biased region" description="Low complexity" evidence="1">
    <location>
        <begin position="33"/>
        <end position="42"/>
    </location>
</feature>